<dbReference type="CDD" id="cd04301">
    <property type="entry name" value="NAT_SF"/>
    <property type="match status" value="1"/>
</dbReference>
<evidence type="ECO:0000256" key="2">
    <source>
        <dbReference type="ARBA" id="ARBA00023315"/>
    </source>
</evidence>
<dbReference type="PROSITE" id="PS51186">
    <property type="entry name" value="GNAT"/>
    <property type="match status" value="1"/>
</dbReference>
<dbReference type="RefSeq" id="WP_207287201.1">
    <property type="nucleotide sequence ID" value="NZ_CP071462.1"/>
</dbReference>
<dbReference type="Proteomes" id="UP000663203">
    <property type="component" value="Chromosome"/>
</dbReference>
<dbReference type="SUPFAM" id="SSF55729">
    <property type="entry name" value="Acyl-CoA N-acyltransferases (Nat)"/>
    <property type="match status" value="1"/>
</dbReference>
<dbReference type="InterPro" id="IPR016181">
    <property type="entry name" value="Acyl_CoA_acyltransferase"/>
</dbReference>
<dbReference type="Gene3D" id="3.40.630.30">
    <property type="match status" value="1"/>
</dbReference>
<reference evidence="4 5" key="1">
    <citation type="submission" date="2021-03" db="EMBL/GenBank/DDBJ databases">
        <title>Haloterrigena longa sp. nov. and Haloterrigena limicola sp. nov., extremely halophilic archaea isolated from a salt lake.</title>
        <authorList>
            <person name="Henglin C."/>
        </authorList>
    </citation>
    <scope>NUCLEOTIDE SEQUENCE [LARGE SCALE GENOMIC DNA]</scope>
    <source>
        <strain evidence="4 5">KZCA68</strain>
    </source>
</reference>
<keyword evidence="2" id="KW-0012">Acyltransferase</keyword>
<feature type="domain" description="N-acetyltransferase" evidence="3">
    <location>
        <begin position="1"/>
        <end position="161"/>
    </location>
</feature>
<evidence type="ECO:0000256" key="1">
    <source>
        <dbReference type="ARBA" id="ARBA00022679"/>
    </source>
</evidence>
<evidence type="ECO:0000313" key="4">
    <source>
        <dbReference type="EMBL" id="QSW97639.1"/>
    </source>
</evidence>
<evidence type="ECO:0000259" key="3">
    <source>
        <dbReference type="PROSITE" id="PS51186"/>
    </source>
</evidence>
<dbReference type="Pfam" id="PF13508">
    <property type="entry name" value="Acetyltransf_7"/>
    <property type="match status" value="1"/>
</dbReference>
<proteinExistence type="predicted"/>
<dbReference type="InterPro" id="IPR050832">
    <property type="entry name" value="Bact_Acetyltransf"/>
</dbReference>
<dbReference type="EMBL" id="CP071462">
    <property type="protein sequence ID" value="QSW97639.1"/>
    <property type="molecule type" value="Genomic_DNA"/>
</dbReference>
<keyword evidence="5" id="KW-1185">Reference proteome</keyword>
<organism evidence="4 5">
    <name type="scientific">Haloterrigena alkaliphila</name>
    <dbReference type="NCBI Taxonomy" id="2816475"/>
    <lineage>
        <taxon>Archaea</taxon>
        <taxon>Methanobacteriati</taxon>
        <taxon>Methanobacteriota</taxon>
        <taxon>Stenosarchaea group</taxon>
        <taxon>Halobacteria</taxon>
        <taxon>Halobacteriales</taxon>
        <taxon>Natrialbaceae</taxon>
        <taxon>Haloterrigena</taxon>
    </lineage>
</organism>
<dbReference type="InterPro" id="IPR000182">
    <property type="entry name" value="GNAT_dom"/>
</dbReference>
<evidence type="ECO:0000313" key="5">
    <source>
        <dbReference type="Proteomes" id="UP000663203"/>
    </source>
</evidence>
<dbReference type="PANTHER" id="PTHR43877">
    <property type="entry name" value="AMINOALKYLPHOSPHONATE N-ACETYLTRANSFERASE-RELATED-RELATED"/>
    <property type="match status" value="1"/>
</dbReference>
<accession>A0A8A2V702</accession>
<dbReference type="AlphaFoldDB" id="A0A8A2V702"/>
<dbReference type="PANTHER" id="PTHR43877:SF1">
    <property type="entry name" value="ACETYLTRANSFERASE"/>
    <property type="match status" value="1"/>
</dbReference>
<keyword evidence="1" id="KW-0808">Transferase</keyword>
<sequence length="161" mass="18202">MEIRRATSADIDAIKAVAGSTWRIDYPDILNREAIEEGVEEWYNSEQIASELAEDDAILLVAEIDDEVVGFAHAVRRHRTGFILRVYVDPDYRKQGIGSELLASARDALLTRGVDDIRAMVLARNEPGNVFYETFGFEKVDEEETVIGGETYTENVYERAR</sequence>
<gene>
    <name evidence="4" type="ORF">J0X25_09410</name>
</gene>
<dbReference type="GeneID" id="63187521"/>
<protein>
    <submittedName>
        <fullName evidence="4">GNAT family N-acetyltransferase</fullName>
    </submittedName>
</protein>
<name>A0A8A2V702_9EURY</name>
<dbReference type="KEGG" id="hakz:J0X25_09410"/>
<dbReference type="GO" id="GO:0016747">
    <property type="term" value="F:acyltransferase activity, transferring groups other than amino-acyl groups"/>
    <property type="evidence" value="ECO:0007669"/>
    <property type="project" value="InterPro"/>
</dbReference>